<dbReference type="InterPro" id="IPR024949">
    <property type="entry name" value="Bet_v_I_allergen"/>
</dbReference>
<dbReference type="SUPFAM" id="SSF55961">
    <property type="entry name" value="Bet v1-like"/>
    <property type="match status" value="1"/>
</dbReference>
<dbReference type="GO" id="GO:0038023">
    <property type="term" value="F:signaling receptor activity"/>
    <property type="evidence" value="ECO:0007669"/>
    <property type="project" value="InterPro"/>
</dbReference>
<dbReference type="OrthoDB" id="1845342at2759"/>
<dbReference type="Pfam" id="PF00407">
    <property type="entry name" value="Bet_v_1"/>
    <property type="match status" value="1"/>
</dbReference>
<protein>
    <recommendedName>
        <fullName evidence="2">Bet v I/Major latex protein domain-containing protein</fullName>
    </recommendedName>
</protein>
<proteinExistence type="inferred from homology"/>
<dbReference type="InterPro" id="IPR023393">
    <property type="entry name" value="START-like_dom_sf"/>
</dbReference>
<keyword evidence="4" id="KW-1185">Reference proteome</keyword>
<gene>
    <name evidence="3" type="ORF">IFM89_038176</name>
</gene>
<evidence type="ECO:0000259" key="2">
    <source>
        <dbReference type="Pfam" id="PF00407"/>
    </source>
</evidence>
<dbReference type="AlphaFoldDB" id="A0A835I8V6"/>
<dbReference type="PRINTS" id="PR00634">
    <property type="entry name" value="BETALLERGEN"/>
</dbReference>
<dbReference type="CDD" id="cd07816">
    <property type="entry name" value="Bet_v1-like"/>
    <property type="match status" value="1"/>
</dbReference>
<dbReference type="GO" id="GO:0004864">
    <property type="term" value="F:protein phosphatase inhibitor activity"/>
    <property type="evidence" value="ECO:0007669"/>
    <property type="project" value="InterPro"/>
</dbReference>
<dbReference type="EMBL" id="JADFTS010000004">
    <property type="protein sequence ID" value="KAF9612108.1"/>
    <property type="molecule type" value="Genomic_DNA"/>
</dbReference>
<dbReference type="GO" id="GO:0006952">
    <property type="term" value="P:defense response"/>
    <property type="evidence" value="ECO:0007669"/>
    <property type="project" value="InterPro"/>
</dbReference>
<dbReference type="GO" id="GO:0005634">
    <property type="term" value="C:nucleus"/>
    <property type="evidence" value="ECO:0007669"/>
    <property type="project" value="TreeGrafter"/>
</dbReference>
<dbReference type="PANTHER" id="PTHR31213">
    <property type="entry name" value="OS08G0374000 PROTEIN-RELATED"/>
    <property type="match status" value="1"/>
</dbReference>
<name>A0A835I8V6_9MAGN</name>
<dbReference type="GO" id="GO:0009738">
    <property type="term" value="P:abscisic acid-activated signaling pathway"/>
    <property type="evidence" value="ECO:0007669"/>
    <property type="project" value="InterPro"/>
</dbReference>
<dbReference type="FunFam" id="3.30.530.20:FF:000007">
    <property type="entry name" value="Major pollen allergen Bet v 1-A"/>
    <property type="match status" value="1"/>
</dbReference>
<dbReference type="InterPro" id="IPR000916">
    <property type="entry name" value="Bet_v_I/MLP"/>
</dbReference>
<dbReference type="PANTHER" id="PTHR31213:SF64">
    <property type="entry name" value="PHYTOHORMONE-BINDING PROTEIN"/>
    <property type="match status" value="1"/>
</dbReference>
<organism evidence="3 4">
    <name type="scientific">Coptis chinensis</name>
    <dbReference type="NCBI Taxonomy" id="261450"/>
    <lineage>
        <taxon>Eukaryota</taxon>
        <taxon>Viridiplantae</taxon>
        <taxon>Streptophyta</taxon>
        <taxon>Embryophyta</taxon>
        <taxon>Tracheophyta</taxon>
        <taxon>Spermatophyta</taxon>
        <taxon>Magnoliopsida</taxon>
        <taxon>Ranunculales</taxon>
        <taxon>Ranunculaceae</taxon>
        <taxon>Coptidoideae</taxon>
        <taxon>Coptis</taxon>
    </lineage>
</organism>
<dbReference type="GO" id="GO:0010427">
    <property type="term" value="F:abscisic acid binding"/>
    <property type="evidence" value="ECO:0007669"/>
    <property type="project" value="InterPro"/>
</dbReference>
<comment type="similarity">
    <text evidence="1">Belongs to the BetVI family.</text>
</comment>
<dbReference type="InterPro" id="IPR050279">
    <property type="entry name" value="Plant_def-hormone_signal"/>
</dbReference>
<dbReference type="Gene3D" id="3.30.530.20">
    <property type="match status" value="1"/>
</dbReference>
<dbReference type="Proteomes" id="UP000631114">
    <property type="component" value="Unassembled WGS sequence"/>
</dbReference>
<reference evidence="3 4" key="1">
    <citation type="submission" date="2020-10" db="EMBL/GenBank/DDBJ databases">
        <title>The Coptis chinensis genome and diversification of protoberbering-type alkaloids.</title>
        <authorList>
            <person name="Wang B."/>
            <person name="Shu S."/>
            <person name="Song C."/>
            <person name="Liu Y."/>
        </authorList>
    </citation>
    <scope>NUCLEOTIDE SEQUENCE [LARGE SCALE GENOMIC DNA]</scope>
    <source>
        <strain evidence="3">HL-2020</strain>
        <tissue evidence="3">Leaf</tissue>
    </source>
</reference>
<feature type="domain" description="Bet v I/Major latex protein" evidence="2">
    <location>
        <begin position="7"/>
        <end position="152"/>
    </location>
</feature>
<sequence length="154" mass="17242">MSKEEKAELMVRVGIQVLWKAFVQDMTTILPKVVPNMVKDIQLLEGDGGLGTIMLFNFGSDVKNVTYQKEKIVEFDEAHHKIAIQVLGGGHLDLGFSSYKTAFHFTEIGDTETQVDISVLYDTKLEKATMALETTRSALAVIECFEKYLLHNDA</sequence>
<dbReference type="GO" id="GO:0005737">
    <property type="term" value="C:cytoplasm"/>
    <property type="evidence" value="ECO:0007669"/>
    <property type="project" value="TreeGrafter"/>
</dbReference>
<evidence type="ECO:0000313" key="4">
    <source>
        <dbReference type="Proteomes" id="UP000631114"/>
    </source>
</evidence>
<accession>A0A835I8V6</accession>
<evidence type="ECO:0000256" key="1">
    <source>
        <dbReference type="ARBA" id="ARBA00009744"/>
    </source>
</evidence>
<evidence type="ECO:0000313" key="3">
    <source>
        <dbReference type="EMBL" id="KAF9612108.1"/>
    </source>
</evidence>
<comment type="caution">
    <text evidence="3">The sequence shown here is derived from an EMBL/GenBank/DDBJ whole genome shotgun (WGS) entry which is preliminary data.</text>
</comment>